<evidence type="ECO:0000256" key="3">
    <source>
        <dbReference type="ARBA" id="ARBA00004910"/>
    </source>
</evidence>
<name>A0ABP4S621_9MICO</name>
<dbReference type="PROSITE" id="PS00903">
    <property type="entry name" value="CYT_DCMP_DEAMINASES_1"/>
    <property type="match status" value="1"/>
</dbReference>
<comment type="catalytic activity">
    <reaction evidence="13 14">
        <text>2,5-diamino-6-hydroxy-4-(5-phosphoribosylamino)-pyrimidine + H2O + H(+) = 5-amino-6-(5-phospho-D-ribosylamino)uracil + NH4(+)</text>
        <dbReference type="Rhea" id="RHEA:21868"/>
        <dbReference type="ChEBI" id="CHEBI:15377"/>
        <dbReference type="ChEBI" id="CHEBI:15378"/>
        <dbReference type="ChEBI" id="CHEBI:28938"/>
        <dbReference type="ChEBI" id="CHEBI:58453"/>
        <dbReference type="ChEBI" id="CHEBI:58614"/>
        <dbReference type="EC" id="3.5.4.26"/>
    </reaction>
</comment>
<keyword evidence="8 14" id="KW-0862">Zinc</keyword>
<sequence>MNAAERGAMERALRIARNGPRGVNPQVGAVILSADGDVLAEGWHRGAGTAHAEVDALSQLPAGGAEGATAVVTLEPCNHTGRTGPCAEALLAAGVARVVYALPDPNAESSGGGERLRRAGVDVAQGLLEGPATELLESWLTVQRLGRPHVSVKWAQSLDGRAAAADGTSKWITGGAARADVHRRRADADAIVAGIGTVLADDPALTARQPDGSLYDDQPLPVVLGARPVPEDAAVVRHPRRFVQYPGSDISGLLKDLRERGVQRVFVEGGPTVASAFLREGLADEVLVYIAPTLLGAGSDGADRPALRSVGVDTITQQRRLHIDAVQTLGDDLLVIARPITKED</sequence>
<comment type="similarity">
    <text evidence="5 14">In the C-terminal section; belongs to the HTP reductase family.</text>
</comment>
<dbReference type="InterPro" id="IPR004794">
    <property type="entry name" value="Eubact_RibD"/>
</dbReference>
<dbReference type="InterPro" id="IPR050765">
    <property type="entry name" value="Riboflavin_Biosynth_HTPR"/>
</dbReference>
<protein>
    <recommendedName>
        <fullName evidence="14">Riboflavin biosynthesis protein RibD</fullName>
    </recommendedName>
    <domain>
        <recommendedName>
            <fullName evidence="14">Diaminohydroxyphosphoribosylaminopyrimidine deaminase</fullName>
            <shortName evidence="14">DRAP deaminase</shortName>
            <ecNumber evidence="14">3.5.4.26</ecNumber>
        </recommendedName>
        <alternativeName>
            <fullName evidence="14">Riboflavin-specific deaminase</fullName>
        </alternativeName>
    </domain>
    <domain>
        <recommendedName>
            <fullName evidence="14">5-amino-6-(5-phosphoribosylamino)uracil reductase</fullName>
            <ecNumber evidence="14">1.1.1.193</ecNumber>
        </recommendedName>
        <alternativeName>
            <fullName evidence="14">HTP reductase</fullName>
        </alternativeName>
    </domain>
</protein>
<evidence type="ECO:0000256" key="5">
    <source>
        <dbReference type="ARBA" id="ARBA00007417"/>
    </source>
</evidence>
<evidence type="ECO:0000256" key="14">
    <source>
        <dbReference type="PIRNR" id="PIRNR006769"/>
    </source>
</evidence>
<dbReference type="NCBIfam" id="TIGR00326">
    <property type="entry name" value="eubact_ribD"/>
    <property type="match status" value="1"/>
</dbReference>
<evidence type="ECO:0000256" key="11">
    <source>
        <dbReference type="ARBA" id="ARBA00023268"/>
    </source>
</evidence>
<evidence type="ECO:0000259" key="15">
    <source>
        <dbReference type="PROSITE" id="PS51747"/>
    </source>
</evidence>
<dbReference type="Pfam" id="PF00383">
    <property type="entry name" value="dCMP_cyt_deam_1"/>
    <property type="match status" value="1"/>
</dbReference>
<dbReference type="PIRSF" id="PIRSF006769">
    <property type="entry name" value="RibD"/>
    <property type="match status" value="1"/>
</dbReference>
<evidence type="ECO:0000256" key="2">
    <source>
        <dbReference type="ARBA" id="ARBA00004882"/>
    </source>
</evidence>
<comment type="function">
    <text evidence="1 14">Converts 2,5-diamino-6-(ribosylamino)-4(3h)-pyrimidinone 5'-phosphate into 5-amino-6-(ribosylamino)-2,4(1h,3h)-pyrimidinedione 5'-phosphate.</text>
</comment>
<comment type="pathway">
    <text evidence="3 14">Cofactor biosynthesis; riboflavin biosynthesis; 5-amino-6-(D-ribitylamino)uracil from GTP: step 3/4.</text>
</comment>
<evidence type="ECO:0000313" key="17">
    <source>
        <dbReference type="Proteomes" id="UP001500596"/>
    </source>
</evidence>
<dbReference type="InterPro" id="IPR002125">
    <property type="entry name" value="CMP_dCMP_dom"/>
</dbReference>
<comment type="catalytic activity">
    <reaction evidence="12 14">
        <text>5-amino-6-(5-phospho-D-ribitylamino)uracil + NADP(+) = 5-amino-6-(5-phospho-D-ribosylamino)uracil + NADPH + H(+)</text>
        <dbReference type="Rhea" id="RHEA:17845"/>
        <dbReference type="ChEBI" id="CHEBI:15378"/>
        <dbReference type="ChEBI" id="CHEBI:57783"/>
        <dbReference type="ChEBI" id="CHEBI:58349"/>
        <dbReference type="ChEBI" id="CHEBI:58421"/>
        <dbReference type="ChEBI" id="CHEBI:58453"/>
        <dbReference type="EC" id="1.1.1.193"/>
    </reaction>
</comment>
<evidence type="ECO:0000256" key="8">
    <source>
        <dbReference type="ARBA" id="ARBA00022833"/>
    </source>
</evidence>
<keyword evidence="6 14" id="KW-0686">Riboflavin biosynthesis</keyword>
<dbReference type="Gene3D" id="3.40.140.10">
    <property type="entry name" value="Cytidine Deaminase, domain 2"/>
    <property type="match status" value="1"/>
</dbReference>
<organism evidence="16 17">
    <name type="scientific">Microbacterium lacus</name>
    <dbReference type="NCBI Taxonomy" id="415217"/>
    <lineage>
        <taxon>Bacteria</taxon>
        <taxon>Bacillati</taxon>
        <taxon>Actinomycetota</taxon>
        <taxon>Actinomycetes</taxon>
        <taxon>Micrococcales</taxon>
        <taxon>Microbacteriaceae</taxon>
        <taxon>Microbacterium</taxon>
    </lineage>
</organism>
<keyword evidence="11" id="KW-0511">Multifunctional enzyme</keyword>
<dbReference type="PANTHER" id="PTHR38011:SF7">
    <property type="entry name" value="2,5-DIAMINO-6-RIBOSYLAMINO-4(3H)-PYRIMIDINONE 5'-PHOSPHATE REDUCTASE"/>
    <property type="match status" value="1"/>
</dbReference>
<comment type="cofactor">
    <cofactor evidence="14">
        <name>Zn(2+)</name>
        <dbReference type="ChEBI" id="CHEBI:29105"/>
    </cofactor>
    <text evidence="14">Binds 1 zinc ion.</text>
</comment>
<dbReference type="InterPro" id="IPR016193">
    <property type="entry name" value="Cytidine_deaminase-like"/>
</dbReference>
<dbReference type="InterPro" id="IPR002734">
    <property type="entry name" value="RibDG_C"/>
</dbReference>
<evidence type="ECO:0000256" key="7">
    <source>
        <dbReference type="ARBA" id="ARBA00022723"/>
    </source>
</evidence>
<evidence type="ECO:0000256" key="4">
    <source>
        <dbReference type="ARBA" id="ARBA00005259"/>
    </source>
</evidence>
<dbReference type="InterPro" id="IPR024072">
    <property type="entry name" value="DHFR-like_dom_sf"/>
</dbReference>
<accession>A0ABP4S621</accession>
<proteinExistence type="inferred from homology"/>
<dbReference type="PANTHER" id="PTHR38011">
    <property type="entry name" value="DIHYDROFOLATE REDUCTASE FAMILY PROTEIN (AFU_ORTHOLOGUE AFUA_8G06820)"/>
    <property type="match status" value="1"/>
</dbReference>
<evidence type="ECO:0000256" key="13">
    <source>
        <dbReference type="ARBA" id="ARBA00049886"/>
    </source>
</evidence>
<evidence type="ECO:0000256" key="9">
    <source>
        <dbReference type="ARBA" id="ARBA00022857"/>
    </source>
</evidence>
<evidence type="ECO:0000313" key="16">
    <source>
        <dbReference type="EMBL" id="GAA1667943.1"/>
    </source>
</evidence>
<dbReference type="Pfam" id="PF01872">
    <property type="entry name" value="RibD_C"/>
    <property type="match status" value="1"/>
</dbReference>
<comment type="caution">
    <text evidence="16">The sequence shown here is derived from an EMBL/GenBank/DDBJ whole genome shotgun (WGS) entry which is preliminary data.</text>
</comment>
<dbReference type="SUPFAM" id="SSF53927">
    <property type="entry name" value="Cytidine deaminase-like"/>
    <property type="match status" value="1"/>
</dbReference>
<dbReference type="InterPro" id="IPR016192">
    <property type="entry name" value="APOBEC/CMP_deaminase_Zn-bd"/>
</dbReference>
<dbReference type="EC" id="3.5.4.26" evidence="14"/>
<reference evidence="17" key="1">
    <citation type="journal article" date="2019" name="Int. J. Syst. Evol. Microbiol.">
        <title>The Global Catalogue of Microorganisms (GCM) 10K type strain sequencing project: providing services to taxonomists for standard genome sequencing and annotation.</title>
        <authorList>
            <consortium name="The Broad Institute Genomics Platform"/>
            <consortium name="The Broad Institute Genome Sequencing Center for Infectious Disease"/>
            <person name="Wu L."/>
            <person name="Ma J."/>
        </authorList>
    </citation>
    <scope>NUCLEOTIDE SEQUENCE [LARGE SCALE GENOMIC DNA]</scope>
    <source>
        <strain evidence="17">JCM 15575</strain>
    </source>
</reference>
<dbReference type="SUPFAM" id="SSF53597">
    <property type="entry name" value="Dihydrofolate reductase-like"/>
    <property type="match status" value="1"/>
</dbReference>
<keyword evidence="7 14" id="KW-0479">Metal-binding</keyword>
<dbReference type="CDD" id="cd01284">
    <property type="entry name" value="Riboflavin_deaminase-reductase"/>
    <property type="match status" value="1"/>
</dbReference>
<keyword evidence="10 14" id="KW-0560">Oxidoreductase</keyword>
<evidence type="ECO:0000256" key="1">
    <source>
        <dbReference type="ARBA" id="ARBA00002151"/>
    </source>
</evidence>
<evidence type="ECO:0000256" key="10">
    <source>
        <dbReference type="ARBA" id="ARBA00023002"/>
    </source>
</evidence>
<comment type="pathway">
    <text evidence="2 14">Cofactor biosynthesis; riboflavin biosynthesis; 5-amino-6-(D-ribitylamino)uracil from GTP: step 2/4.</text>
</comment>
<dbReference type="PROSITE" id="PS51747">
    <property type="entry name" value="CYT_DCMP_DEAMINASES_2"/>
    <property type="match status" value="1"/>
</dbReference>
<dbReference type="Proteomes" id="UP001500596">
    <property type="component" value="Unassembled WGS sequence"/>
</dbReference>
<gene>
    <name evidence="16" type="primary">ribD</name>
    <name evidence="16" type="ORF">GCM10009807_10120</name>
</gene>
<dbReference type="Gene3D" id="3.40.430.10">
    <property type="entry name" value="Dihydrofolate Reductase, subunit A"/>
    <property type="match status" value="2"/>
</dbReference>
<dbReference type="EMBL" id="BAAAPK010000001">
    <property type="protein sequence ID" value="GAA1667943.1"/>
    <property type="molecule type" value="Genomic_DNA"/>
</dbReference>
<keyword evidence="17" id="KW-1185">Reference proteome</keyword>
<evidence type="ECO:0000256" key="6">
    <source>
        <dbReference type="ARBA" id="ARBA00022619"/>
    </source>
</evidence>
<keyword evidence="14" id="KW-0378">Hydrolase</keyword>
<feature type="domain" description="CMP/dCMP-type deaminase" evidence="15">
    <location>
        <begin position="3"/>
        <end position="123"/>
    </location>
</feature>
<evidence type="ECO:0000256" key="12">
    <source>
        <dbReference type="ARBA" id="ARBA00049861"/>
    </source>
</evidence>
<comment type="similarity">
    <text evidence="4 14">In the N-terminal section; belongs to the cytidine and deoxycytidylate deaminase family.</text>
</comment>
<keyword evidence="9 14" id="KW-0521">NADP</keyword>
<dbReference type="EC" id="1.1.1.193" evidence="14"/>